<reference evidence="1 2" key="1">
    <citation type="submission" date="2016-05" db="EMBL/GenBank/DDBJ databases">
        <title>Comparative analysis of secretome profiles of manganese(II)-oxidizing ascomycete fungi.</title>
        <authorList>
            <consortium name="DOE Joint Genome Institute"/>
            <person name="Zeiner C.A."/>
            <person name="Purvine S.O."/>
            <person name="Zink E.M."/>
            <person name="Wu S."/>
            <person name="Pasa-Tolic L."/>
            <person name="Chaput D.L."/>
            <person name="Haridas S."/>
            <person name="Grigoriev I.V."/>
            <person name="Santelli C.M."/>
            <person name="Hansel C.M."/>
        </authorList>
    </citation>
    <scope>NUCLEOTIDE SEQUENCE [LARGE SCALE GENOMIC DNA]</scope>
    <source>
        <strain evidence="1 2">SRC1lrK2f</strain>
    </source>
</reference>
<dbReference type="EMBL" id="KV441481">
    <property type="protein sequence ID" value="OAG19166.1"/>
    <property type="molecule type" value="Genomic_DNA"/>
</dbReference>
<dbReference type="AlphaFoldDB" id="A0A177DI47"/>
<dbReference type="VEuPathDB" id="FungiDB:CC77DRAFT_1062335"/>
<dbReference type="GeneID" id="29114103"/>
<accession>A0A177DI47</accession>
<dbReference type="KEGG" id="aalt:CC77DRAFT_1062335"/>
<dbReference type="OMA" id="CKYVAPL"/>
<sequence>MTQRSPLVLLPGELKNQIIDYVFVRDPGTAPLPVCNSPLALSSTCRQLYEEYHALAWSATIFNTKWSPADELSRKTSALSPASTSTVRKLQIRLPCDFTEAYTADVNRRRVKSFGFARAGLTGLEELFIRYRPEHHEKGIGGPGRELIVQLLWRIMWERDIKQLNRICIVHDGTQPFLSLSLLYNMLQNFTSLQVSRRWKVRSDLEHGRLQFEEYRNGKVLRQISVVVGFSFWEAEEYVEVCEHILEEKHAQVIVARRTTCEFITPLQDMTDEAVRREVDNLNTLFPVLRDEEPVLQPHVDKIRAICPIDG</sequence>
<name>A0A177DI47_ALTAL</name>
<evidence type="ECO:0000313" key="2">
    <source>
        <dbReference type="Proteomes" id="UP000077248"/>
    </source>
</evidence>
<dbReference type="Proteomes" id="UP000077248">
    <property type="component" value="Unassembled WGS sequence"/>
</dbReference>
<keyword evidence="2" id="KW-1185">Reference proteome</keyword>
<organism evidence="1 2">
    <name type="scientific">Alternaria alternata</name>
    <name type="common">Alternaria rot fungus</name>
    <name type="synonym">Torula alternata</name>
    <dbReference type="NCBI Taxonomy" id="5599"/>
    <lineage>
        <taxon>Eukaryota</taxon>
        <taxon>Fungi</taxon>
        <taxon>Dikarya</taxon>
        <taxon>Ascomycota</taxon>
        <taxon>Pezizomycotina</taxon>
        <taxon>Dothideomycetes</taxon>
        <taxon>Pleosporomycetidae</taxon>
        <taxon>Pleosporales</taxon>
        <taxon>Pleosporineae</taxon>
        <taxon>Pleosporaceae</taxon>
        <taxon>Alternaria</taxon>
        <taxon>Alternaria sect. Alternaria</taxon>
        <taxon>Alternaria alternata complex</taxon>
    </lineage>
</organism>
<protein>
    <submittedName>
        <fullName evidence="1">Uncharacterized protein</fullName>
    </submittedName>
</protein>
<proteinExistence type="predicted"/>
<dbReference type="RefSeq" id="XP_018384587.1">
    <property type="nucleotide sequence ID" value="XM_018528509.1"/>
</dbReference>
<gene>
    <name evidence="1" type="ORF">CC77DRAFT_1062335</name>
</gene>
<evidence type="ECO:0000313" key="1">
    <source>
        <dbReference type="EMBL" id="OAG19166.1"/>
    </source>
</evidence>